<proteinExistence type="predicted"/>
<evidence type="ECO:0000313" key="2">
    <source>
        <dbReference type="EMBL" id="OGG43574.1"/>
    </source>
</evidence>
<reference evidence="2 3" key="1">
    <citation type="journal article" date="2016" name="Nat. Commun.">
        <title>Thousands of microbial genomes shed light on interconnected biogeochemical processes in an aquifer system.</title>
        <authorList>
            <person name="Anantharaman K."/>
            <person name="Brown C.T."/>
            <person name="Hug L.A."/>
            <person name="Sharon I."/>
            <person name="Castelle C.J."/>
            <person name="Probst A.J."/>
            <person name="Thomas B.C."/>
            <person name="Singh A."/>
            <person name="Wilkins M.J."/>
            <person name="Karaoz U."/>
            <person name="Brodie E.L."/>
            <person name="Williams K.H."/>
            <person name="Hubbard S.S."/>
            <person name="Banfield J.F."/>
        </authorList>
    </citation>
    <scope>NUCLEOTIDE SEQUENCE [LARGE SCALE GENOMIC DNA]</scope>
    <source>
        <strain evidence="3">RIFCSPLOWO2_12_FULL_64_10</strain>
    </source>
</reference>
<accession>A0A1F6C305</accession>
<evidence type="ECO:0000256" key="1">
    <source>
        <dbReference type="SAM" id="MobiDB-lite"/>
    </source>
</evidence>
<organism evidence="2 3">
    <name type="scientific">Handelsmanbacteria sp. (strain RIFCSPLOWO2_12_FULL_64_10)</name>
    <dbReference type="NCBI Taxonomy" id="1817868"/>
    <lineage>
        <taxon>Bacteria</taxon>
        <taxon>Candidatus Handelsmaniibacteriota</taxon>
    </lineage>
</organism>
<name>A0A1F6C305_HANXR</name>
<protein>
    <submittedName>
        <fullName evidence="2">Uncharacterized protein</fullName>
    </submittedName>
</protein>
<sequence length="79" mass="8955">MPQRDPEPLEVKDTPEQSGAVPPREDADDDPYYCYRCPECGFEGLDHDALCEKCGMPLNTFGYLRYLALLEQARERSAA</sequence>
<comment type="caution">
    <text evidence="2">The sequence shown here is derived from an EMBL/GenBank/DDBJ whole genome shotgun (WGS) entry which is preliminary data.</text>
</comment>
<dbReference type="EMBL" id="MFKF01000431">
    <property type="protein sequence ID" value="OGG43574.1"/>
    <property type="molecule type" value="Genomic_DNA"/>
</dbReference>
<dbReference type="AlphaFoldDB" id="A0A1F6C305"/>
<feature type="compositionally biased region" description="Basic and acidic residues" evidence="1">
    <location>
        <begin position="1"/>
        <end position="15"/>
    </location>
</feature>
<evidence type="ECO:0000313" key="3">
    <source>
        <dbReference type="Proteomes" id="UP000178606"/>
    </source>
</evidence>
<gene>
    <name evidence="2" type="ORF">A3F84_15635</name>
</gene>
<feature type="region of interest" description="Disordered" evidence="1">
    <location>
        <begin position="1"/>
        <end position="29"/>
    </location>
</feature>
<dbReference type="Proteomes" id="UP000178606">
    <property type="component" value="Unassembled WGS sequence"/>
</dbReference>